<dbReference type="EMBL" id="CAXIEN010000286">
    <property type="protein sequence ID" value="CAL1291544.1"/>
    <property type="molecule type" value="Genomic_DNA"/>
</dbReference>
<dbReference type="GO" id="GO:0005886">
    <property type="term" value="C:plasma membrane"/>
    <property type="evidence" value="ECO:0007669"/>
    <property type="project" value="TreeGrafter"/>
</dbReference>
<gene>
    <name evidence="6" type="ORF">LARSCL_LOCUS17146</name>
</gene>
<evidence type="ECO:0000256" key="1">
    <source>
        <dbReference type="ARBA" id="ARBA00005964"/>
    </source>
</evidence>
<dbReference type="GO" id="GO:0005615">
    <property type="term" value="C:extracellular space"/>
    <property type="evidence" value="ECO:0007669"/>
    <property type="project" value="TreeGrafter"/>
</dbReference>
<keyword evidence="7" id="KW-1185">Reference proteome</keyword>
<evidence type="ECO:0000313" key="7">
    <source>
        <dbReference type="Proteomes" id="UP001497382"/>
    </source>
</evidence>
<accession>A0AAV2B7Z5</accession>
<dbReference type="GO" id="GO:0006581">
    <property type="term" value="P:acetylcholine catabolic process"/>
    <property type="evidence" value="ECO:0007669"/>
    <property type="project" value="TreeGrafter"/>
</dbReference>
<evidence type="ECO:0000313" key="6">
    <source>
        <dbReference type="EMBL" id="CAL1291544.1"/>
    </source>
</evidence>
<sequence length="225" mass="25504">MKISSVVFSSSLKHVSPNVFGTVKTKTKKEKHTDFWWLLSFAFLIYSPRVQSGDPRVFTSNGAVVGSLVHFNDMLSNRQIDVKQFLGIPFADKPLGELRFQKPQDARPWDNDDLQCKEMPKACVQYQPAPYPWRMDPEDPNISEDCLYLNVWVPKDANPRNKKAVFFWVYGGGFFMGSNRQEIYDGRVIAALGDVIVVTPNYRLGSLGFWSNNSPTAPGNVGKYL</sequence>
<dbReference type="AlphaFoldDB" id="A0AAV2B7Z5"/>
<comment type="similarity">
    <text evidence="1">Belongs to the type-B carboxylesterase/lipase family.</text>
</comment>
<organism evidence="6 7">
    <name type="scientific">Larinioides sclopetarius</name>
    <dbReference type="NCBI Taxonomy" id="280406"/>
    <lineage>
        <taxon>Eukaryota</taxon>
        <taxon>Metazoa</taxon>
        <taxon>Ecdysozoa</taxon>
        <taxon>Arthropoda</taxon>
        <taxon>Chelicerata</taxon>
        <taxon>Arachnida</taxon>
        <taxon>Araneae</taxon>
        <taxon>Araneomorphae</taxon>
        <taxon>Entelegynae</taxon>
        <taxon>Araneoidea</taxon>
        <taxon>Araneidae</taxon>
        <taxon>Larinioides</taxon>
    </lineage>
</organism>
<proteinExistence type="inferred from homology"/>
<evidence type="ECO:0000256" key="2">
    <source>
        <dbReference type="ARBA" id="ARBA00022487"/>
    </source>
</evidence>
<dbReference type="Pfam" id="PF00135">
    <property type="entry name" value="COesterase"/>
    <property type="match status" value="1"/>
</dbReference>
<keyword evidence="3" id="KW-0378">Hydrolase</keyword>
<dbReference type="PROSITE" id="PS00941">
    <property type="entry name" value="CARBOXYLESTERASE_B_2"/>
    <property type="match status" value="1"/>
</dbReference>
<dbReference type="SUPFAM" id="SSF53474">
    <property type="entry name" value="alpha/beta-Hydrolases"/>
    <property type="match status" value="1"/>
</dbReference>
<evidence type="ECO:0000256" key="4">
    <source>
        <dbReference type="ARBA" id="ARBA00023180"/>
    </source>
</evidence>
<feature type="domain" description="Carboxylesterase type B" evidence="5">
    <location>
        <begin position="54"/>
        <end position="222"/>
    </location>
</feature>
<dbReference type="GO" id="GO:0003990">
    <property type="term" value="F:acetylcholinesterase activity"/>
    <property type="evidence" value="ECO:0007669"/>
    <property type="project" value="TreeGrafter"/>
</dbReference>
<dbReference type="PANTHER" id="PTHR43918:SF4">
    <property type="entry name" value="CARBOXYLIC ESTER HYDROLASE"/>
    <property type="match status" value="1"/>
</dbReference>
<dbReference type="InterPro" id="IPR050654">
    <property type="entry name" value="AChE-related_enzymes"/>
</dbReference>
<evidence type="ECO:0000256" key="3">
    <source>
        <dbReference type="ARBA" id="ARBA00022801"/>
    </source>
</evidence>
<dbReference type="Proteomes" id="UP001497382">
    <property type="component" value="Unassembled WGS sequence"/>
</dbReference>
<dbReference type="GO" id="GO:0019695">
    <property type="term" value="P:choline metabolic process"/>
    <property type="evidence" value="ECO:0007669"/>
    <property type="project" value="TreeGrafter"/>
</dbReference>
<dbReference type="Gene3D" id="3.40.50.1820">
    <property type="entry name" value="alpha/beta hydrolase"/>
    <property type="match status" value="1"/>
</dbReference>
<dbReference type="PANTHER" id="PTHR43918">
    <property type="entry name" value="ACETYLCHOLINESTERASE"/>
    <property type="match status" value="1"/>
</dbReference>
<dbReference type="InterPro" id="IPR029058">
    <property type="entry name" value="AB_hydrolase_fold"/>
</dbReference>
<dbReference type="InterPro" id="IPR019819">
    <property type="entry name" value="Carboxylesterase_B_CS"/>
</dbReference>
<dbReference type="InterPro" id="IPR002018">
    <property type="entry name" value="CarbesteraseB"/>
</dbReference>
<keyword evidence="4" id="KW-0325">Glycoprotein</keyword>
<protein>
    <recommendedName>
        <fullName evidence="5">Carboxylesterase type B domain-containing protein</fullName>
    </recommendedName>
</protein>
<comment type="caution">
    <text evidence="6">The sequence shown here is derived from an EMBL/GenBank/DDBJ whole genome shotgun (WGS) entry which is preliminary data.</text>
</comment>
<name>A0AAV2B7Z5_9ARAC</name>
<keyword evidence="2" id="KW-0719">Serine esterase</keyword>
<reference evidence="6 7" key="1">
    <citation type="submission" date="2024-04" db="EMBL/GenBank/DDBJ databases">
        <authorList>
            <person name="Rising A."/>
            <person name="Reimegard J."/>
            <person name="Sonavane S."/>
            <person name="Akerstrom W."/>
            <person name="Nylinder S."/>
            <person name="Hedman E."/>
            <person name="Kallberg Y."/>
        </authorList>
    </citation>
    <scope>NUCLEOTIDE SEQUENCE [LARGE SCALE GENOMIC DNA]</scope>
</reference>
<evidence type="ECO:0000259" key="5">
    <source>
        <dbReference type="Pfam" id="PF00135"/>
    </source>
</evidence>